<name>A0A076ETZ8_RHOOP</name>
<gene>
    <name evidence="4" type="ORF">EP51_20240</name>
</gene>
<dbReference type="GO" id="GO:0003700">
    <property type="term" value="F:DNA-binding transcription factor activity"/>
    <property type="evidence" value="ECO:0007669"/>
    <property type="project" value="TreeGrafter"/>
</dbReference>
<dbReference type="InterPro" id="IPR009057">
    <property type="entry name" value="Homeodomain-like_sf"/>
</dbReference>
<protein>
    <submittedName>
        <fullName evidence="4">TetR family transcriptional regulator</fullName>
    </submittedName>
</protein>
<evidence type="ECO:0000313" key="5">
    <source>
        <dbReference type="Proteomes" id="UP000028488"/>
    </source>
</evidence>
<organism evidence="4 5">
    <name type="scientific">Rhodococcus opacus</name>
    <name type="common">Nocardia opaca</name>
    <dbReference type="NCBI Taxonomy" id="37919"/>
    <lineage>
        <taxon>Bacteria</taxon>
        <taxon>Bacillati</taxon>
        <taxon>Actinomycetota</taxon>
        <taxon>Actinomycetes</taxon>
        <taxon>Mycobacteriales</taxon>
        <taxon>Nocardiaceae</taxon>
        <taxon>Rhodococcus</taxon>
    </lineage>
</organism>
<keyword evidence="1 2" id="KW-0238">DNA-binding</keyword>
<dbReference type="PROSITE" id="PS50977">
    <property type="entry name" value="HTH_TETR_2"/>
    <property type="match status" value="1"/>
</dbReference>
<accession>A0A076ETZ8</accession>
<dbReference type="PANTHER" id="PTHR30055:SF226">
    <property type="entry name" value="HTH-TYPE TRANSCRIPTIONAL REGULATOR PKSA"/>
    <property type="match status" value="1"/>
</dbReference>
<dbReference type="PROSITE" id="PS01081">
    <property type="entry name" value="HTH_TETR_1"/>
    <property type="match status" value="1"/>
</dbReference>
<dbReference type="Gene3D" id="1.10.357.10">
    <property type="entry name" value="Tetracycline Repressor, domain 2"/>
    <property type="match status" value="1"/>
</dbReference>
<dbReference type="PANTHER" id="PTHR30055">
    <property type="entry name" value="HTH-TYPE TRANSCRIPTIONAL REGULATOR RUTR"/>
    <property type="match status" value="1"/>
</dbReference>
<dbReference type="RefSeq" id="WP_037229179.1">
    <property type="nucleotide sequence ID" value="NZ_CP008947.1"/>
</dbReference>
<evidence type="ECO:0000259" key="3">
    <source>
        <dbReference type="PROSITE" id="PS50977"/>
    </source>
</evidence>
<dbReference type="SUPFAM" id="SSF46689">
    <property type="entry name" value="Homeodomain-like"/>
    <property type="match status" value="1"/>
</dbReference>
<dbReference type="Pfam" id="PF00440">
    <property type="entry name" value="TetR_N"/>
    <property type="match status" value="1"/>
</dbReference>
<proteinExistence type="predicted"/>
<evidence type="ECO:0000313" key="4">
    <source>
        <dbReference type="EMBL" id="AII06844.1"/>
    </source>
</evidence>
<dbReference type="InterPro" id="IPR050109">
    <property type="entry name" value="HTH-type_TetR-like_transc_reg"/>
</dbReference>
<evidence type="ECO:0000256" key="2">
    <source>
        <dbReference type="PROSITE-ProRule" id="PRU00335"/>
    </source>
</evidence>
<dbReference type="InterPro" id="IPR023772">
    <property type="entry name" value="DNA-bd_HTH_TetR-type_CS"/>
</dbReference>
<dbReference type="InterPro" id="IPR036271">
    <property type="entry name" value="Tet_transcr_reg_TetR-rel_C_sf"/>
</dbReference>
<feature type="domain" description="HTH tetR-type" evidence="3">
    <location>
        <begin position="14"/>
        <end position="74"/>
    </location>
</feature>
<dbReference type="AlphaFoldDB" id="A0A076ETZ8"/>
<feature type="DNA-binding region" description="H-T-H motif" evidence="2">
    <location>
        <begin position="37"/>
        <end position="56"/>
    </location>
</feature>
<evidence type="ECO:0000256" key="1">
    <source>
        <dbReference type="ARBA" id="ARBA00023125"/>
    </source>
</evidence>
<dbReference type="PRINTS" id="PR00455">
    <property type="entry name" value="HTHTETR"/>
</dbReference>
<sequence>MAYRRTPAVQERLDALRTTLIDSAIGLIARHGYAGCSISAVAAEAGVGTGTVYRHFSNKGELFAEVFRIVCSREVSAAVESGNAARGAEGRCVAAVSASVGTFAERALRAPTLAYALLVEPVDPQVDTERLLFRESFRDALAVAIAAAVEAGEIPDQDASVTAACIVGAIGEALILPLARGAADEAIIPALLTFTLRSLGSPT</sequence>
<dbReference type="SUPFAM" id="SSF48498">
    <property type="entry name" value="Tetracyclin repressor-like, C-terminal domain"/>
    <property type="match status" value="1"/>
</dbReference>
<dbReference type="eggNOG" id="COG1309">
    <property type="taxonomic scope" value="Bacteria"/>
</dbReference>
<dbReference type="Proteomes" id="UP000028488">
    <property type="component" value="Chromosome"/>
</dbReference>
<reference evidence="4 5" key="1">
    <citation type="submission" date="2014-07" db="EMBL/GenBank/DDBJ databases">
        <title>Genome Sequence of Rhodococcus opacus Strain R7, a Biodegrader of Mono- and Polycyclic Aromatic Hydrocarbons.</title>
        <authorList>
            <person name="Di Gennaro P."/>
            <person name="Zampolli J."/>
            <person name="Presti I."/>
            <person name="Cappelletti M."/>
            <person name="D'Ursi P."/>
            <person name="Orro A."/>
            <person name="Mezzelani A."/>
            <person name="Milanesi L."/>
        </authorList>
    </citation>
    <scope>NUCLEOTIDE SEQUENCE [LARGE SCALE GENOMIC DNA]</scope>
    <source>
        <strain evidence="4 5">R7</strain>
    </source>
</reference>
<dbReference type="Gene3D" id="1.10.10.60">
    <property type="entry name" value="Homeodomain-like"/>
    <property type="match status" value="1"/>
</dbReference>
<dbReference type="InterPro" id="IPR001647">
    <property type="entry name" value="HTH_TetR"/>
</dbReference>
<dbReference type="EMBL" id="CP008947">
    <property type="protein sequence ID" value="AII06844.1"/>
    <property type="molecule type" value="Genomic_DNA"/>
</dbReference>
<dbReference type="GO" id="GO:0000976">
    <property type="term" value="F:transcription cis-regulatory region binding"/>
    <property type="evidence" value="ECO:0007669"/>
    <property type="project" value="TreeGrafter"/>
</dbReference>